<dbReference type="GO" id="GO:0071555">
    <property type="term" value="P:cell wall organization"/>
    <property type="evidence" value="ECO:0007669"/>
    <property type="project" value="UniProtKB-UniRule"/>
</dbReference>
<protein>
    <submittedName>
        <fullName evidence="10">ErfK/YbiS/YcfS/YnhG family protein</fullName>
    </submittedName>
</protein>
<dbReference type="InterPro" id="IPR050979">
    <property type="entry name" value="LD-transpeptidase"/>
</dbReference>
<gene>
    <name evidence="10" type="ordered locus">Psed_0959</name>
</gene>
<evidence type="ECO:0000313" key="10">
    <source>
        <dbReference type="EMBL" id="AEA23211.1"/>
    </source>
</evidence>
<dbReference type="SUPFAM" id="SSF141523">
    <property type="entry name" value="L,D-transpeptidase catalytic domain-like"/>
    <property type="match status" value="1"/>
</dbReference>
<dbReference type="PROSITE" id="PS51257">
    <property type="entry name" value="PROKAR_LIPOPROTEIN"/>
    <property type="match status" value="1"/>
</dbReference>
<dbReference type="GO" id="GO:0016740">
    <property type="term" value="F:transferase activity"/>
    <property type="evidence" value="ECO:0007669"/>
    <property type="project" value="UniProtKB-KW"/>
</dbReference>
<dbReference type="CDD" id="cd16913">
    <property type="entry name" value="YkuD_like"/>
    <property type="match status" value="1"/>
</dbReference>
<organism evidence="10 11">
    <name type="scientific">Pseudonocardia dioxanivorans (strain ATCC 55486 / DSM 44775 / JCM 13855 / CB1190)</name>
    <dbReference type="NCBI Taxonomy" id="675635"/>
    <lineage>
        <taxon>Bacteria</taxon>
        <taxon>Bacillati</taxon>
        <taxon>Actinomycetota</taxon>
        <taxon>Actinomycetes</taxon>
        <taxon>Pseudonocardiales</taxon>
        <taxon>Pseudonocardiaceae</taxon>
        <taxon>Pseudonocardia</taxon>
    </lineage>
</organism>
<proteinExistence type="predicted"/>
<evidence type="ECO:0000256" key="3">
    <source>
        <dbReference type="ARBA" id="ARBA00022960"/>
    </source>
</evidence>
<feature type="active site" description="Proton donor/acceptor" evidence="6">
    <location>
        <position position="176"/>
    </location>
</feature>
<evidence type="ECO:0000256" key="5">
    <source>
        <dbReference type="ARBA" id="ARBA00023316"/>
    </source>
</evidence>
<keyword evidence="4 6" id="KW-0573">Peptidoglycan synthesis</keyword>
<dbReference type="OrthoDB" id="8887048at2"/>
<evidence type="ECO:0000256" key="1">
    <source>
        <dbReference type="ARBA" id="ARBA00004752"/>
    </source>
</evidence>
<sequence length="212" mass="21255">MRAIRALAVVLGLALIGGCAHAGATPSAFPGEVPAVRTAPAAAAPPEQPAQVPAAPPTTTPAPATTATTAATTAAPVTTAPRTAPPRTAVVAGLAAGTPCKATVAACVQLSTKKAWLVRDGKAVYGPVPITSGRPGWRTPPGTFAVTFKNINHKSSLFNNAPMPYSVFFNGGIAFHQGSLSVQSHGCIHLSKAAAQTFFSSLSKGSVVQVVA</sequence>
<feature type="region of interest" description="Disordered" evidence="7">
    <location>
        <begin position="39"/>
        <end position="83"/>
    </location>
</feature>
<feature type="chain" id="PRO_5003306384" evidence="8">
    <location>
        <begin position="23"/>
        <end position="212"/>
    </location>
</feature>
<dbReference type="RefSeq" id="WP_013673151.1">
    <property type="nucleotide sequence ID" value="NC_015312.1"/>
</dbReference>
<dbReference type="PROSITE" id="PS52029">
    <property type="entry name" value="LD_TPASE"/>
    <property type="match status" value="1"/>
</dbReference>
<feature type="active site" description="Nucleophile" evidence="6">
    <location>
        <position position="187"/>
    </location>
</feature>
<evidence type="ECO:0000256" key="4">
    <source>
        <dbReference type="ARBA" id="ARBA00022984"/>
    </source>
</evidence>
<dbReference type="KEGG" id="pdx:Psed_0959"/>
<dbReference type="EMBL" id="CP002593">
    <property type="protein sequence ID" value="AEA23211.1"/>
    <property type="molecule type" value="Genomic_DNA"/>
</dbReference>
<feature type="signal peptide" evidence="8">
    <location>
        <begin position="1"/>
        <end position="22"/>
    </location>
</feature>
<dbReference type="GO" id="GO:0071972">
    <property type="term" value="F:peptidoglycan L,D-transpeptidase activity"/>
    <property type="evidence" value="ECO:0007669"/>
    <property type="project" value="TreeGrafter"/>
</dbReference>
<comment type="pathway">
    <text evidence="1 6">Cell wall biogenesis; peptidoglycan biosynthesis.</text>
</comment>
<dbReference type="GO" id="GO:0018104">
    <property type="term" value="P:peptidoglycan-protein cross-linking"/>
    <property type="evidence" value="ECO:0007669"/>
    <property type="project" value="TreeGrafter"/>
</dbReference>
<evidence type="ECO:0000259" key="9">
    <source>
        <dbReference type="PROSITE" id="PS52029"/>
    </source>
</evidence>
<accession>F4CIZ1</accession>
<dbReference type="Gene3D" id="2.40.440.10">
    <property type="entry name" value="L,D-transpeptidase catalytic domain-like"/>
    <property type="match status" value="1"/>
</dbReference>
<evidence type="ECO:0000256" key="2">
    <source>
        <dbReference type="ARBA" id="ARBA00022679"/>
    </source>
</evidence>
<dbReference type="PANTHER" id="PTHR30582:SF33">
    <property type="entry name" value="EXPORTED PROTEIN"/>
    <property type="match status" value="1"/>
</dbReference>
<feature type="domain" description="L,D-TPase catalytic" evidence="9">
    <location>
        <begin position="104"/>
        <end position="211"/>
    </location>
</feature>
<keyword evidence="8" id="KW-0732">Signal</keyword>
<feature type="compositionally biased region" description="Low complexity" evidence="7">
    <location>
        <begin position="39"/>
        <end position="53"/>
    </location>
</feature>
<dbReference type="Proteomes" id="UP000007809">
    <property type="component" value="Chromosome"/>
</dbReference>
<evidence type="ECO:0000256" key="6">
    <source>
        <dbReference type="PROSITE-ProRule" id="PRU01373"/>
    </source>
</evidence>
<evidence type="ECO:0000256" key="7">
    <source>
        <dbReference type="SAM" id="MobiDB-lite"/>
    </source>
</evidence>
<keyword evidence="5 6" id="KW-0961">Cell wall biogenesis/degradation</keyword>
<dbReference type="InterPro" id="IPR005490">
    <property type="entry name" value="LD_TPept_cat_dom"/>
</dbReference>
<dbReference type="eggNOG" id="COG1376">
    <property type="taxonomic scope" value="Bacteria"/>
</dbReference>
<dbReference type="HOGENOM" id="CLU_084709_1_0_11"/>
<dbReference type="AlphaFoldDB" id="F4CIZ1"/>
<evidence type="ECO:0000313" key="11">
    <source>
        <dbReference type="Proteomes" id="UP000007809"/>
    </source>
</evidence>
<feature type="compositionally biased region" description="Low complexity" evidence="7">
    <location>
        <begin position="61"/>
        <end position="83"/>
    </location>
</feature>
<reference evidence="10 11" key="1">
    <citation type="journal article" date="2011" name="J. Bacteriol.">
        <title>Genome sequence of the 1,4-dioxane-degrading Pseudonocardia dioxanivorans strain CB1190.</title>
        <authorList>
            <person name="Sales C.M."/>
            <person name="Mahendra S."/>
            <person name="Grostern A."/>
            <person name="Parales R.E."/>
            <person name="Goodwin L.A."/>
            <person name="Woyke T."/>
            <person name="Nolan M."/>
            <person name="Lapidus A."/>
            <person name="Chertkov O."/>
            <person name="Ovchinnikova G."/>
            <person name="Sczyrba A."/>
            <person name="Alvarez-Cohen L."/>
        </authorList>
    </citation>
    <scope>NUCLEOTIDE SEQUENCE [LARGE SCALE GENOMIC DNA]</scope>
    <source>
        <strain evidence="11">ATCC 55486 / DSM 44775 / JCM 13855 / CB1190</strain>
    </source>
</reference>
<evidence type="ECO:0000256" key="8">
    <source>
        <dbReference type="SAM" id="SignalP"/>
    </source>
</evidence>
<dbReference type="UniPathway" id="UPA00219"/>
<dbReference type="GO" id="GO:0005576">
    <property type="term" value="C:extracellular region"/>
    <property type="evidence" value="ECO:0007669"/>
    <property type="project" value="TreeGrafter"/>
</dbReference>
<dbReference type="GO" id="GO:0008360">
    <property type="term" value="P:regulation of cell shape"/>
    <property type="evidence" value="ECO:0007669"/>
    <property type="project" value="UniProtKB-UniRule"/>
</dbReference>
<dbReference type="PANTHER" id="PTHR30582">
    <property type="entry name" value="L,D-TRANSPEPTIDASE"/>
    <property type="match status" value="1"/>
</dbReference>
<keyword evidence="3 6" id="KW-0133">Cell shape</keyword>
<dbReference type="STRING" id="675635.Psed_0959"/>
<name>F4CIZ1_PSEUX</name>
<keyword evidence="11" id="KW-1185">Reference proteome</keyword>
<dbReference type="Pfam" id="PF03734">
    <property type="entry name" value="YkuD"/>
    <property type="match status" value="1"/>
</dbReference>
<dbReference type="InterPro" id="IPR038063">
    <property type="entry name" value="Transpep_catalytic_dom"/>
</dbReference>
<keyword evidence="2" id="KW-0808">Transferase</keyword>